<dbReference type="Proteomes" id="UP000190135">
    <property type="component" value="Unassembled WGS sequence"/>
</dbReference>
<feature type="domain" description="ABC transporter" evidence="6">
    <location>
        <begin position="4"/>
        <end position="234"/>
    </location>
</feature>
<keyword evidence="4" id="KW-0547">Nucleotide-binding</keyword>
<dbReference type="Pfam" id="PF00005">
    <property type="entry name" value="ABC_tran"/>
    <property type="match status" value="1"/>
</dbReference>
<dbReference type="InterPro" id="IPR017871">
    <property type="entry name" value="ABC_transporter-like_CS"/>
</dbReference>
<dbReference type="InterPro" id="IPR013611">
    <property type="entry name" value="Transp-assoc_OB_typ2"/>
</dbReference>
<dbReference type="Gene3D" id="2.40.50.140">
    <property type="entry name" value="Nucleic acid-binding proteins"/>
    <property type="match status" value="1"/>
</dbReference>
<dbReference type="SUPFAM" id="SSF52540">
    <property type="entry name" value="P-loop containing nucleoside triphosphate hydrolases"/>
    <property type="match status" value="1"/>
</dbReference>
<gene>
    <name evidence="7" type="ORF">SAMN05428963_10410</name>
</gene>
<dbReference type="Gene3D" id="2.40.50.100">
    <property type="match status" value="1"/>
</dbReference>
<dbReference type="SMART" id="SM00382">
    <property type="entry name" value="AAA"/>
    <property type="match status" value="1"/>
</dbReference>
<dbReference type="OrthoDB" id="9802264at2"/>
<accession>A0A1T4PIT3</accession>
<keyword evidence="5 7" id="KW-0067">ATP-binding</keyword>
<evidence type="ECO:0000256" key="2">
    <source>
        <dbReference type="ARBA" id="ARBA00005417"/>
    </source>
</evidence>
<dbReference type="GO" id="GO:0016887">
    <property type="term" value="F:ATP hydrolysis activity"/>
    <property type="evidence" value="ECO:0007669"/>
    <property type="project" value="InterPro"/>
</dbReference>
<evidence type="ECO:0000256" key="1">
    <source>
        <dbReference type="ARBA" id="ARBA00004417"/>
    </source>
</evidence>
<proteinExistence type="inferred from homology"/>
<dbReference type="GO" id="GO:0005524">
    <property type="term" value="F:ATP binding"/>
    <property type="evidence" value="ECO:0007669"/>
    <property type="project" value="UniProtKB-KW"/>
</dbReference>
<sequence>MARVKIENLKKSYSDFVALKNISLDIASGAFFTLLGPSGCGKTTLLRAIAGFHRQDSGSIQVDGESIGDKPAHLRDVGMVFQDYAVFPHLSVFDNVAFGLRQRKVSSAELKQRVGEILEIVQLAPLADRMPHQLSGGQQQRVGLARALVIRPKVLLMDEPLSNLDAKLRVELRRDIRALQQEFGITTIYVTHDQEEALAISDEVCVMYGGVAQQVASPWDIYSRAGNLFVASFVGSNNRLKGALANGRLAIGEQASERPFNLPDGPVIATIRPEKVRLGRDAGEDAFSLKGTVRHAMFIGRELEVSIATQDGVVDALVKPEARAVALKPGDPIEASLPVADLMLYDDAENGRLLA</sequence>
<dbReference type="STRING" id="1365950.SAMN05428963_10410"/>
<reference evidence="7 8" key="1">
    <citation type="submission" date="2017-02" db="EMBL/GenBank/DDBJ databases">
        <authorList>
            <person name="Peterson S.W."/>
        </authorList>
    </citation>
    <scope>NUCLEOTIDE SEQUENCE [LARGE SCALE GENOMIC DNA]</scope>
    <source>
        <strain evidence="7 8">USBA 369</strain>
    </source>
</reference>
<dbReference type="SUPFAM" id="SSF50331">
    <property type="entry name" value="MOP-like"/>
    <property type="match status" value="1"/>
</dbReference>
<dbReference type="InterPro" id="IPR008995">
    <property type="entry name" value="Mo/tungstate-bd_C_term_dom"/>
</dbReference>
<keyword evidence="3" id="KW-0813">Transport</keyword>
<evidence type="ECO:0000313" key="8">
    <source>
        <dbReference type="Proteomes" id="UP000190135"/>
    </source>
</evidence>
<protein>
    <submittedName>
        <fullName evidence="7">Iron(III) transport system ATP-binding protein</fullName>
    </submittedName>
</protein>
<dbReference type="PROSITE" id="PS00211">
    <property type="entry name" value="ABC_TRANSPORTER_1"/>
    <property type="match status" value="1"/>
</dbReference>
<dbReference type="InterPro" id="IPR012340">
    <property type="entry name" value="NA-bd_OB-fold"/>
</dbReference>
<evidence type="ECO:0000256" key="3">
    <source>
        <dbReference type="ARBA" id="ARBA00022448"/>
    </source>
</evidence>
<dbReference type="Pfam" id="PF08402">
    <property type="entry name" value="TOBE_2"/>
    <property type="match status" value="1"/>
</dbReference>
<evidence type="ECO:0000256" key="5">
    <source>
        <dbReference type="ARBA" id="ARBA00022840"/>
    </source>
</evidence>
<dbReference type="InterPro" id="IPR050093">
    <property type="entry name" value="ABC_SmlMolc_Importer"/>
</dbReference>
<evidence type="ECO:0000256" key="4">
    <source>
        <dbReference type="ARBA" id="ARBA00022741"/>
    </source>
</evidence>
<dbReference type="PANTHER" id="PTHR42781:SF4">
    <property type="entry name" value="SPERMIDINE_PUTRESCINE IMPORT ATP-BINDING PROTEIN POTA"/>
    <property type="match status" value="1"/>
</dbReference>
<dbReference type="PANTHER" id="PTHR42781">
    <property type="entry name" value="SPERMIDINE/PUTRESCINE IMPORT ATP-BINDING PROTEIN POTA"/>
    <property type="match status" value="1"/>
</dbReference>
<dbReference type="InterPro" id="IPR003593">
    <property type="entry name" value="AAA+_ATPase"/>
</dbReference>
<dbReference type="EMBL" id="FUXL01000004">
    <property type="protein sequence ID" value="SJZ91454.1"/>
    <property type="molecule type" value="Genomic_DNA"/>
</dbReference>
<comment type="subcellular location">
    <subcellularLocation>
        <location evidence="1">Cell inner membrane</location>
        <topology evidence="1">Peripheral membrane protein</topology>
    </subcellularLocation>
</comment>
<keyword evidence="8" id="KW-1185">Reference proteome</keyword>
<dbReference type="Gene3D" id="3.40.50.300">
    <property type="entry name" value="P-loop containing nucleotide triphosphate hydrolases"/>
    <property type="match status" value="1"/>
</dbReference>
<comment type="similarity">
    <text evidence="2">Belongs to the ABC transporter superfamily.</text>
</comment>
<organism evidence="7 8">
    <name type="scientific">Consotaella salsifontis</name>
    <dbReference type="NCBI Taxonomy" id="1365950"/>
    <lineage>
        <taxon>Bacteria</taxon>
        <taxon>Pseudomonadati</taxon>
        <taxon>Pseudomonadota</taxon>
        <taxon>Alphaproteobacteria</taxon>
        <taxon>Hyphomicrobiales</taxon>
        <taxon>Aurantimonadaceae</taxon>
        <taxon>Consotaella</taxon>
    </lineage>
</organism>
<evidence type="ECO:0000259" key="6">
    <source>
        <dbReference type="PROSITE" id="PS50893"/>
    </source>
</evidence>
<dbReference type="FunFam" id="3.40.50.300:FF:000042">
    <property type="entry name" value="Maltose/maltodextrin ABC transporter, ATP-binding protein"/>
    <property type="match status" value="1"/>
</dbReference>
<dbReference type="GO" id="GO:0043190">
    <property type="term" value="C:ATP-binding cassette (ABC) transporter complex"/>
    <property type="evidence" value="ECO:0007669"/>
    <property type="project" value="InterPro"/>
</dbReference>
<dbReference type="GO" id="GO:0140359">
    <property type="term" value="F:ABC-type transporter activity"/>
    <property type="evidence" value="ECO:0007669"/>
    <property type="project" value="UniProtKB-ARBA"/>
</dbReference>
<dbReference type="AlphaFoldDB" id="A0A1T4PIT3"/>
<dbReference type="InterPro" id="IPR027417">
    <property type="entry name" value="P-loop_NTPase"/>
</dbReference>
<name>A0A1T4PIT3_9HYPH</name>
<evidence type="ECO:0000313" key="7">
    <source>
        <dbReference type="EMBL" id="SJZ91454.1"/>
    </source>
</evidence>
<dbReference type="RefSeq" id="WP_078707569.1">
    <property type="nucleotide sequence ID" value="NZ_FUXL01000004.1"/>
</dbReference>
<dbReference type="InterPro" id="IPR003439">
    <property type="entry name" value="ABC_transporter-like_ATP-bd"/>
</dbReference>
<dbReference type="PROSITE" id="PS50893">
    <property type="entry name" value="ABC_TRANSPORTER_2"/>
    <property type="match status" value="1"/>
</dbReference>